<evidence type="ECO:0000256" key="1">
    <source>
        <dbReference type="SAM" id="MobiDB-lite"/>
    </source>
</evidence>
<organism evidence="3 4">
    <name type="scientific">Teichococcus wenyumeiae</name>
    <dbReference type="NCBI Taxonomy" id="2478470"/>
    <lineage>
        <taxon>Bacteria</taxon>
        <taxon>Pseudomonadati</taxon>
        <taxon>Pseudomonadota</taxon>
        <taxon>Alphaproteobacteria</taxon>
        <taxon>Acetobacterales</taxon>
        <taxon>Roseomonadaceae</taxon>
        <taxon>Roseomonas</taxon>
    </lineage>
</organism>
<sequence length="187" mass="18986">MALPLALLLAAPALAQVGLPTAVIRAQQPAAPSDPAPAAPQPPDLTQPPRPATPPARLPLVALPPSMRNLPEGGWRIEGAPATGRLDPATTNTLAEIARRLAAVPGRVTVVAQVAGPAEDISVARRAALANAQEIRRALEAGGLPGTRIDLRPIGRTAAAEDAVELLPPGVPSPSLTAQSQQAAPPK</sequence>
<feature type="compositionally biased region" description="Polar residues" evidence="1">
    <location>
        <begin position="174"/>
        <end position="187"/>
    </location>
</feature>
<protein>
    <recommendedName>
        <fullName evidence="5">Outer membrane protein OmpA-like peptidoglycan-associated protein</fullName>
    </recommendedName>
</protein>
<evidence type="ECO:0000313" key="4">
    <source>
        <dbReference type="Proteomes" id="UP000274097"/>
    </source>
</evidence>
<evidence type="ECO:0008006" key="5">
    <source>
        <dbReference type="Google" id="ProtNLM"/>
    </source>
</evidence>
<dbReference type="EMBL" id="RFLX01000014">
    <property type="protein sequence ID" value="RMI20014.1"/>
    <property type="molecule type" value="Genomic_DNA"/>
</dbReference>
<feature type="chain" id="PRO_5046996151" description="Outer membrane protein OmpA-like peptidoglycan-associated protein" evidence="2">
    <location>
        <begin position="16"/>
        <end position="187"/>
    </location>
</feature>
<reference evidence="3 4" key="1">
    <citation type="submission" date="2018-10" db="EMBL/GenBank/DDBJ databases">
        <title>Roseomonas sp. nov., isolated from feces of Tibetan antelopes in the Qinghai-Tibet plateau, China.</title>
        <authorList>
            <person name="Tian Z."/>
        </authorList>
    </citation>
    <scope>NUCLEOTIDE SEQUENCE [LARGE SCALE GENOMIC DNA]</scope>
    <source>
        <strain evidence="3 4">Z23</strain>
    </source>
</reference>
<feature type="signal peptide" evidence="2">
    <location>
        <begin position="1"/>
        <end position="15"/>
    </location>
</feature>
<feature type="compositionally biased region" description="Pro residues" evidence="1">
    <location>
        <begin position="32"/>
        <end position="57"/>
    </location>
</feature>
<dbReference type="Proteomes" id="UP000274097">
    <property type="component" value="Unassembled WGS sequence"/>
</dbReference>
<feature type="region of interest" description="Disordered" evidence="1">
    <location>
        <begin position="27"/>
        <end position="57"/>
    </location>
</feature>
<evidence type="ECO:0000256" key="2">
    <source>
        <dbReference type="SAM" id="SignalP"/>
    </source>
</evidence>
<accession>A0ABX9VGB2</accession>
<name>A0ABX9VGB2_9PROT</name>
<proteinExistence type="predicted"/>
<gene>
    <name evidence="3" type="ORF">EBE87_17825</name>
</gene>
<evidence type="ECO:0000313" key="3">
    <source>
        <dbReference type="EMBL" id="RMI20014.1"/>
    </source>
</evidence>
<comment type="caution">
    <text evidence="3">The sequence shown here is derived from an EMBL/GenBank/DDBJ whole genome shotgun (WGS) entry which is preliminary data.</text>
</comment>
<feature type="region of interest" description="Disordered" evidence="1">
    <location>
        <begin position="166"/>
        <end position="187"/>
    </location>
</feature>
<keyword evidence="4" id="KW-1185">Reference proteome</keyword>
<keyword evidence="2" id="KW-0732">Signal</keyword>